<feature type="domain" description="DUF2726" evidence="2">
    <location>
        <begin position="882"/>
        <end position="999"/>
    </location>
</feature>
<feature type="coiled-coil region" evidence="1">
    <location>
        <begin position="455"/>
        <end position="485"/>
    </location>
</feature>
<dbReference type="PANTHER" id="PTHR10887:SF495">
    <property type="entry name" value="HELICASE SENATAXIN ISOFORM X1-RELATED"/>
    <property type="match status" value="1"/>
</dbReference>
<dbReference type="Pfam" id="PF13087">
    <property type="entry name" value="AAA_12"/>
    <property type="match status" value="1"/>
</dbReference>
<feature type="domain" description="DNA2/NAM7 helicase helicase" evidence="3">
    <location>
        <begin position="320"/>
        <end position="640"/>
    </location>
</feature>
<evidence type="ECO:0000313" key="6">
    <source>
        <dbReference type="Proteomes" id="UP001272052"/>
    </source>
</evidence>
<dbReference type="InterPro" id="IPR041679">
    <property type="entry name" value="DNA2/NAM7-like_C"/>
</dbReference>
<keyword evidence="1" id="KW-0175">Coiled coil</keyword>
<dbReference type="Pfam" id="PF10881">
    <property type="entry name" value="DUF2726"/>
    <property type="match status" value="1"/>
</dbReference>
<dbReference type="Pfam" id="PF13086">
    <property type="entry name" value="AAA_11"/>
    <property type="match status" value="1"/>
</dbReference>
<dbReference type="InterPro" id="IPR041677">
    <property type="entry name" value="DNA2/NAM7_AAA_11"/>
</dbReference>
<keyword evidence="6" id="KW-1185">Reference proteome</keyword>
<gene>
    <name evidence="5" type="primary">recD</name>
    <name evidence="5" type="ORF">MmiAt1_03950</name>
</gene>
<sequence>MDNNCRNLFRSIHEGKWLSIKYRNKRDEVTYYWAAVKNIDPASKTIIADALHLVKQTVIELKMYIDSIEVSTVLDGTYCPVNQSLVDDIQNNPARYKDLFGHIPNLKILNYLSDCNRLDGVLQKFEHALIPRLDSDRFRDGDYRLDDEQYSSVIRHFQSTANEKKPIGNLALNVISIHSKDGLYVLGYRRLYFNVIEKTLFPSNEITFCSEFTVNGTVQSIQRYLDEENLDLLNDIEPNLEMIKDCIAQRYPGKPVVDDIPYMIAIDTNYIVNLEKEYQGIIEMYQKESPTIPIRAFFGELTKRPVRRKSYPLALIDKKVNMDQLLAISKAMKYPLAYIQGPPGTGKTYTIVNTIITAFYNNRTVLFTSYNNHPIDGVFESVSQLKYKNISIKLPIIRLGNKQKVNEAIDYIRVLYEHTDTEYVNFENTNSRNRNEENTNQLLDSPSQTDLAKKLNGLLETYEEIRDLNERLETIDDLLAEVSQKHFESVMKVHQKRIMEKLELLGNIPVEEALTYLPEDSDDLMKYLKNISEKYIKRLHEPKYKRLIEIVYSEKNDDRVAEFNKYLSNDENFKNFLRIFPVVATTCLSARRLGKPKQYFDMVIIDEASQCNTAVSLIPIIRGENLTLVGDPQQLNPVILLDRQNNAILKNKYNISQEYDYIENSIYKTYLACDSVSDEILLSNHYRCDSKIIEFNNKKYYNNKLNLMKKESISNALMYVDVKSTAVSVKNSSREEAETIVDFIKANPQKKIGIITPFVNQRKLIADKLLAEGLNGIPCGTVHAFQGDEKDVILFSLALTDQTSQKTYDWLKNSKELINVATSRAKEQLIVISDDVILNRLHAGTTDDDIYELVNYVKTNGVSKVTEKSPSSRALGIKPYSTDTEEMFLQTLSHALDNIPVHSGKYSVKKEVSIAHVFNKGEIVNDLFFTGRFDFVIYEKRNDGEWPVFAIELDGKEHVENEIVQKRDRKKEKICKEHGFPLIRVENSYARRYNNIKDVLIDYFTKR</sequence>
<accession>A0ABU3VNB0</accession>
<dbReference type="EC" id="3.1.11.5" evidence="5"/>
<dbReference type="EMBL" id="JAWDKC010000011">
    <property type="protein sequence ID" value="MDV0444851.1"/>
    <property type="molecule type" value="Genomic_DNA"/>
</dbReference>
<reference evidence="5 6" key="1">
    <citation type="submission" date="2023-06" db="EMBL/GenBank/DDBJ databases">
        <title>Genome sequence of Methanimicrococcus sp. At1.</title>
        <authorList>
            <person name="Protasov E."/>
            <person name="Platt K."/>
            <person name="Poehlein A."/>
            <person name="Daniel R."/>
            <person name="Brune A."/>
        </authorList>
    </citation>
    <scope>NUCLEOTIDE SEQUENCE [LARGE SCALE GENOMIC DNA]</scope>
    <source>
        <strain evidence="5 6">At1</strain>
    </source>
</reference>
<dbReference type="Gene3D" id="3.40.50.300">
    <property type="entry name" value="P-loop containing nucleotide triphosphate hydrolases"/>
    <property type="match status" value="2"/>
</dbReference>
<evidence type="ECO:0000259" key="4">
    <source>
        <dbReference type="Pfam" id="PF13087"/>
    </source>
</evidence>
<dbReference type="InterPro" id="IPR045055">
    <property type="entry name" value="DNA2/NAM7-like"/>
</dbReference>
<dbReference type="InterPro" id="IPR047187">
    <property type="entry name" value="SF1_C_Upf1"/>
</dbReference>
<feature type="domain" description="DNA2/NAM7 helicase-like C-terminal" evidence="4">
    <location>
        <begin position="665"/>
        <end position="834"/>
    </location>
</feature>
<evidence type="ECO:0000259" key="2">
    <source>
        <dbReference type="Pfam" id="PF10881"/>
    </source>
</evidence>
<dbReference type="InterPro" id="IPR024402">
    <property type="entry name" value="DUF2726"/>
</dbReference>
<dbReference type="Proteomes" id="UP001272052">
    <property type="component" value="Unassembled WGS sequence"/>
</dbReference>
<protein>
    <submittedName>
        <fullName evidence="5">RecBCD enzyme subunit RecD</fullName>
        <ecNumber evidence="5">3.1.11.5</ecNumber>
    </submittedName>
</protein>
<evidence type="ECO:0000313" key="5">
    <source>
        <dbReference type="EMBL" id="MDV0444851.1"/>
    </source>
</evidence>
<comment type="caution">
    <text evidence="5">The sequence shown here is derived from an EMBL/GenBank/DDBJ whole genome shotgun (WGS) entry which is preliminary data.</text>
</comment>
<evidence type="ECO:0000256" key="1">
    <source>
        <dbReference type="SAM" id="Coils"/>
    </source>
</evidence>
<dbReference type="Gene3D" id="3.40.960.10">
    <property type="entry name" value="VSR Endonuclease"/>
    <property type="match status" value="1"/>
</dbReference>
<organism evidence="5 6">
    <name type="scientific">Methanimicrococcus hacksteinii</name>
    <dbReference type="NCBI Taxonomy" id="3028293"/>
    <lineage>
        <taxon>Archaea</taxon>
        <taxon>Methanobacteriati</taxon>
        <taxon>Methanobacteriota</taxon>
        <taxon>Stenosarchaea group</taxon>
        <taxon>Methanomicrobia</taxon>
        <taxon>Methanosarcinales</taxon>
        <taxon>Methanosarcinaceae</taxon>
        <taxon>Methanimicrococcus</taxon>
    </lineage>
</organism>
<dbReference type="SUPFAM" id="SSF52540">
    <property type="entry name" value="P-loop containing nucleoside triphosphate hydrolases"/>
    <property type="match status" value="1"/>
</dbReference>
<dbReference type="GO" id="GO:0008854">
    <property type="term" value="F:exodeoxyribonuclease V activity"/>
    <property type="evidence" value="ECO:0007669"/>
    <property type="project" value="UniProtKB-EC"/>
</dbReference>
<dbReference type="InterPro" id="IPR027417">
    <property type="entry name" value="P-loop_NTPase"/>
</dbReference>
<dbReference type="CDD" id="cd18808">
    <property type="entry name" value="SF1_C_Upf1"/>
    <property type="match status" value="1"/>
</dbReference>
<name>A0ABU3VNB0_9EURY</name>
<dbReference type="PANTHER" id="PTHR10887">
    <property type="entry name" value="DNA2/NAM7 HELICASE FAMILY"/>
    <property type="match status" value="1"/>
</dbReference>
<proteinExistence type="predicted"/>
<keyword evidence="5" id="KW-0378">Hydrolase</keyword>
<dbReference type="CDD" id="cd17934">
    <property type="entry name" value="DEXXQc_Upf1-like"/>
    <property type="match status" value="1"/>
</dbReference>
<evidence type="ECO:0000259" key="3">
    <source>
        <dbReference type="Pfam" id="PF13086"/>
    </source>
</evidence>